<keyword evidence="5" id="KW-0067">ATP-binding</keyword>
<reference evidence="8 9" key="1">
    <citation type="journal article" date="2023" name="Int. J. Syst. Evol. Microbiol.">
        <title>Methylocystis iwaonis sp. nov., a type II methane-oxidizing bacterium from surface soil of a rice paddy field in Japan, and emended description of the genus Methylocystis (ex Whittenbury et al. 1970) Bowman et al. 1993.</title>
        <authorList>
            <person name="Kaise H."/>
            <person name="Sawadogo J.B."/>
            <person name="Alam M.S."/>
            <person name="Ueno C."/>
            <person name="Dianou D."/>
            <person name="Shinjo R."/>
            <person name="Asakawa S."/>
        </authorList>
    </citation>
    <scope>NUCLEOTIDE SEQUENCE [LARGE SCALE GENOMIC DNA]</scope>
    <source>
        <strain evidence="8 9">SS37A-Re</strain>
    </source>
</reference>
<keyword evidence="8" id="KW-0614">Plasmid</keyword>
<organism evidence="8 9">
    <name type="scientific">Methylocystis iwaonis</name>
    <dbReference type="NCBI Taxonomy" id="2885079"/>
    <lineage>
        <taxon>Bacteria</taxon>
        <taxon>Pseudomonadati</taxon>
        <taxon>Pseudomonadota</taxon>
        <taxon>Alphaproteobacteria</taxon>
        <taxon>Hyphomicrobiales</taxon>
        <taxon>Methylocystaceae</taxon>
        <taxon>Methylocystis</taxon>
    </lineage>
</organism>
<feature type="domain" description="DNA2/NAM7 helicase helicase" evidence="6">
    <location>
        <begin position="165"/>
        <end position="235"/>
    </location>
</feature>
<evidence type="ECO:0000256" key="2">
    <source>
        <dbReference type="ARBA" id="ARBA00022741"/>
    </source>
</evidence>
<comment type="similarity">
    <text evidence="1">Belongs to the DNA2/NAM7 helicase family.</text>
</comment>
<protein>
    <recommendedName>
        <fullName evidence="10">AAA family ATPase</fullName>
    </recommendedName>
</protein>
<dbReference type="PANTHER" id="PTHR43788:SF8">
    <property type="entry name" value="DNA-BINDING PROTEIN SMUBP-2"/>
    <property type="match status" value="1"/>
</dbReference>
<evidence type="ECO:0000259" key="7">
    <source>
        <dbReference type="Pfam" id="PF13087"/>
    </source>
</evidence>
<evidence type="ECO:0000313" key="8">
    <source>
        <dbReference type="EMBL" id="BDV36588.1"/>
    </source>
</evidence>
<dbReference type="PANTHER" id="PTHR43788">
    <property type="entry name" value="DNA2/NAM7 HELICASE FAMILY MEMBER"/>
    <property type="match status" value="1"/>
</dbReference>
<dbReference type="InterPro" id="IPR041679">
    <property type="entry name" value="DNA2/NAM7-like_C"/>
</dbReference>
<dbReference type="Pfam" id="PF13086">
    <property type="entry name" value="AAA_11"/>
    <property type="match status" value="2"/>
</dbReference>
<evidence type="ECO:0000256" key="5">
    <source>
        <dbReference type="ARBA" id="ARBA00022840"/>
    </source>
</evidence>
<name>A0ABM8EEU4_9HYPH</name>
<proteinExistence type="inferred from homology"/>
<dbReference type="EMBL" id="AP027145">
    <property type="protein sequence ID" value="BDV36588.1"/>
    <property type="molecule type" value="Genomic_DNA"/>
</dbReference>
<feature type="domain" description="DNA2/NAM7 helicase helicase" evidence="6">
    <location>
        <begin position="26"/>
        <end position="130"/>
    </location>
</feature>
<evidence type="ECO:0000259" key="6">
    <source>
        <dbReference type="Pfam" id="PF13086"/>
    </source>
</evidence>
<feature type="domain" description="DNA2/NAM7 helicase-like C-terminal" evidence="7">
    <location>
        <begin position="307"/>
        <end position="516"/>
    </location>
</feature>
<evidence type="ECO:0000256" key="1">
    <source>
        <dbReference type="ARBA" id="ARBA00007913"/>
    </source>
</evidence>
<dbReference type="InterPro" id="IPR050534">
    <property type="entry name" value="Coronavir_polyprotein_1ab"/>
</dbReference>
<geneLocation type="plasmid" evidence="8 9">
    <name>pSS37A-Re-3</name>
</geneLocation>
<keyword evidence="2" id="KW-0547">Nucleotide-binding</keyword>
<dbReference type="Proteomes" id="UP001317629">
    <property type="component" value="Plasmid pSS37A-Re-3"/>
</dbReference>
<keyword evidence="9" id="KW-1185">Reference proteome</keyword>
<evidence type="ECO:0000256" key="3">
    <source>
        <dbReference type="ARBA" id="ARBA00022801"/>
    </source>
</evidence>
<dbReference type="Gene3D" id="3.40.50.300">
    <property type="entry name" value="P-loop containing nucleotide triphosphate hydrolases"/>
    <property type="match status" value="2"/>
</dbReference>
<evidence type="ECO:0000256" key="4">
    <source>
        <dbReference type="ARBA" id="ARBA00022806"/>
    </source>
</evidence>
<dbReference type="SUPFAM" id="SSF52540">
    <property type="entry name" value="P-loop containing nucleoside triphosphate hydrolases"/>
    <property type="match status" value="1"/>
</dbReference>
<evidence type="ECO:0008006" key="10">
    <source>
        <dbReference type="Google" id="ProtNLM"/>
    </source>
</evidence>
<dbReference type="InterPro" id="IPR027417">
    <property type="entry name" value="P-loop_NTPase"/>
</dbReference>
<accession>A0ABM8EEU4</accession>
<sequence length="560" mass="62240">MLAAPREVSRVSLDTLPNGTSNIEIDPSKMDALEALWKTQPSFAIQGPPGTGKTTLIKAFADRLFTIDHSAQILVTAHSHHTVDDVRHKLAGLFSSQIGHERPILLRIGANAKTEHDVEAVTVSLLKDLSESEIVRRAPAYLKARIRAATETNVERGSDADVDVRTLQALVQDAANVTFSTSNAGDLADLAARGRRFDWSIIEEAGKAHGFDMAIALQESHRLLLLGDHHQLPPFNAIVFKTLLGEPLRIRKAIQTGAQFAPGLIDPSLVEEEDGREPFEERCNQWRRMVTLFAAIFENSVAEDGQLGPAATLTDQHRMHPDIAELVGKVFYPDAFGGTILRSPQETYDKFNATPPFRITEGSWLPDARVVWCDVPWVQKEEFSEGEIEGLFVSKAEVEMVVKVLSQLKPDADKACEIQILSPYNNQLDEIRTAVNQAKSKGLLPDMFREPFDLSKEKRIGATVDEFQGSEADVVIVSLVRNNALVPWKSVGFLKEANRMNVLLSRARQKLCIIGSWDFFQTRCNEYTSADDEHAYIGRMMKTMREAVRAGRLAKVSHVS</sequence>
<dbReference type="CDD" id="cd18808">
    <property type="entry name" value="SF1_C_Upf1"/>
    <property type="match status" value="1"/>
</dbReference>
<gene>
    <name evidence="8" type="ORF">SS37A_41180</name>
</gene>
<evidence type="ECO:0000313" key="9">
    <source>
        <dbReference type="Proteomes" id="UP001317629"/>
    </source>
</evidence>
<dbReference type="InterPro" id="IPR041677">
    <property type="entry name" value="DNA2/NAM7_AAA_11"/>
</dbReference>
<dbReference type="InterPro" id="IPR047187">
    <property type="entry name" value="SF1_C_Upf1"/>
</dbReference>
<keyword evidence="3" id="KW-0378">Hydrolase</keyword>
<dbReference type="Pfam" id="PF13087">
    <property type="entry name" value="AAA_12"/>
    <property type="match status" value="1"/>
</dbReference>
<keyword evidence="4" id="KW-0347">Helicase</keyword>